<dbReference type="EMBL" id="CAKOFQ010006749">
    <property type="protein sequence ID" value="CAH1967946.1"/>
    <property type="molecule type" value="Genomic_DNA"/>
</dbReference>
<dbReference type="GO" id="GO:0003677">
    <property type="term" value="F:DNA binding"/>
    <property type="evidence" value="ECO:0007669"/>
    <property type="project" value="InterPro"/>
</dbReference>
<dbReference type="InterPro" id="IPR007889">
    <property type="entry name" value="HTH_Psq"/>
</dbReference>
<sequence length="83" mass="9563">MPRFWIKKTKRIVPPSDVMKAAVEEVLGGAKLRATARKYDIDKQTLSRYVKKRNLDAPAENITYSPDFKTALPIKKTLVYRII</sequence>
<organism evidence="2 3">
    <name type="scientific">Acanthoscelides obtectus</name>
    <name type="common">Bean weevil</name>
    <name type="synonym">Bruchus obtectus</name>
    <dbReference type="NCBI Taxonomy" id="200917"/>
    <lineage>
        <taxon>Eukaryota</taxon>
        <taxon>Metazoa</taxon>
        <taxon>Ecdysozoa</taxon>
        <taxon>Arthropoda</taxon>
        <taxon>Hexapoda</taxon>
        <taxon>Insecta</taxon>
        <taxon>Pterygota</taxon>
        <taxon>Neoptera</taxon>
        <taxon>Endopterygota</taxon>
        <taxon>Coleoptera</taxon>
        <taxon>Polyphaga</taxon>
        <taxon>Cucujiformia</taxon>
        <taxon>Chrysomeloidea</taxon>
        <taxon>Chrysomelidae</taxon>
        <taxon>Bruchinae</taxon>
        <taxon>Bruchini</taxon>
        <taxon>Acanthoscelides</taxon>
    </lineage>
</organism>
<feature type="domain" description="HTH psq-type" evidence="1">
    <location>
        <begin position="17"/>
        <end position="54"/>
    </location>
</feature>
<accession>A0A9P0KB95</accession>
<dbReference type="AlphaFoldDB" id="A0A9P0KB95"/>
<dbReference type="Proteomes" id="UP001152888">
    <property type="component" value="Unassembled WGS sequence"/>
</dbReference>
<keyword evidence="3" id="KW-1185">Reference proteome</keyword>
<name>A0A9P0KB95_ACAOB</name>
<reference evidence="2" key="1">
    <citation type="submission" date="2022-03" db="EMBL/GenBank/DDBJ databases">
        <authorList>
            <person name="Sayadi A."/>
        </authorList>
    </citation>
    <scope>NUCLEOTIDE SEQUENCE</scope>
</reference>
<evidence type="ECO:0000313" key="3">
    <source>
        <dbReference type="Proteomes" id="UP001152888"/>
    </source>
</evidence>
<proteinExistence type="predicted"/>
<evidence type="ECO:0000259" key="1">
    <source>
        <dbReference type="Pfam" id="PF05225"/>
    </source>
</evidence>
<dbReference type="Pfam" id="PF05225">
    <property type="entry name" value="HTH_psq"/>
    <property type="match status" value="1"/>
</dbReference>
<gene>
    <name evidence="2" type="ORF">ACAOBT_LOCUS7620</name>
</gene>
<protein>
    <recommendedName>
        <fullName evidence="1">HTH psq-type domain-containing protein</fullName>
    </recommendedName>
</protein>
<comment type="caution">
    <text evidence="2">The sequence shown here is derived from an EMBL/GenBank/DDBJ whole genome shotgun (WGS) entry which is preliminary data.</text>
</comment>
<evidence type="ECO:0000313" key="2">
    <source>
        <dbReference type="EMBL" id="CAH1967946.1"/>
    </source>
</evidence>